<keyword evidence="3" id="KW-0812">Transmembrane</keyword>
<dbReference type="Proteomes" id="UP000604046">
    <property type="component" value="Unassembled WGS sequence"/>
</dbReference>
<feature type="transmembrane region" description="Helical" evidence="3">
    <location>
        <begin position="6"/>
        <end position="26"/>
    </location>
</feature>
<keyword evidence="3" id="KW-1133">Transmembrane helix</keyword>
<feature type="transmembrane region" description="Helical" evidence="3">
    <location>
        <begin position="38"/>
        <end position="61"/>
    </location>
</feature>
<dbReference type="EMBL" id="CAJNDS010002264">
    <property type="protein sequence ID" value="CAE7400818.1"/>
    <property type="molecule type" value="Genomic_DNA"/>
</dbReference>
<organism evidence="4 5">
    <name type="scientific">Symbiodinium natans</name>
    <dbReference type="NCBI Taxonomy" id="878477"/>
    <lineage>
        <taxon>Eukaryota</taxon>
        <taxon>Sar</taxon>
        <taxon>Alveolata</taxon>
        <taxon>Dinophyceae</taxon>
        <taxon>Suessiales</taxon>
        <taxon>Symbiodiniaceae</taxon>
        <taxon>Symbiodinium</taxon>
    </lineage>
</organism>
<reference evidence="4" key="1">
    <citation type="submission" date="2021-02" db="EMBL/GenBank/DDBJ databases">
        <authorList>
            <person name="Dougan E. K."/>
            <person name="Rhodes N."/>
            <person name="Thang M."/>
            <person name="Chan C."/>
        </authorList>
    </citation>
    <scope>NUCLEOTIDE SEQUENCE</scope>
</reference>
<sequence length="155" mass="17389">MFGFILSPIEFLLMAAYAPLLSLRALESKTLNDDTNLLAFWMVMAVLSAVESITWGAVWILPFYTELRFGLVVYMLFFQGGKKVYTIAIDPMYQQAKKKLPAELLQELDEDPKKFLLSMGQTGKEMIMQLVEKAKAKSAEASAPAKEKKKAAKAK</sequence>
<comment type="subcellular location">
    <subcellularLocation>
        <location evidence="1">Membrane</location>
        <topology evidence="1">Multi-pass membrane protein</topology>
    </subcellularLocation>
</comment>
<dbReference type="Pfam" id="PF03134">
    <property type="entry name" value="TB2_DP1_HVA22"/>
    <property type="match status" value="1"/>
</dbReference>
<evidence type="ECO:0000256" key="1">
    <source>
        <dbReference type="RuleBase" id="RU362006"/>
    </source>
</evidence>
<dbReference type="OrthoDB" id="10009287at2759"/>
<keyword evidence="3" id="KW-0472">Membrane</keyword>
<evidence type="ECO:0000313" key="4">
    <source>
        <dbReference type="EMBL" id="CAE7400818.1"/>
    </source>
</evidence>
<dbReference type="GO" id="GO:0016020">
    <property type="term" value="C:membrane"/>
    <property type="evidence" value="ECO:0007669"/>
    <property type="project" value="UniProtKB-SubCell"/>
</dbReference>
<feature type="region of interest" description="Disordered" evidence="2">
    <location>
        <begin position="136"/>
        <end position="155"/>
    </location>
</feature>
<dbReference type="AlphaFoldDB" id="A0A812QRR2"/>
<keyword evidence="5" id="KW-1185">Reference proteome</keyword>
<dbReference type="InterPro" id="IPR004345">
    <property type="entry name" value="TB2_DP1_HVA22"/>
</dbReference>
<feature type="transmembrane region" description="Helical" evidence="3">
    <location>
        <begin position="67"/>
        <end position="89"/>
    </location>
</feature>
<proteinExistence type="inferred from homology"/>
<accession>A0A812QRR2</accession>
<protein>
    <submittedName>
        <fullName evidence="4">YOP1 protein</fullName>
    </submittedName>
</protein>
<evidence type="ECO:0000256" key="3">
    <source>
        <dbReference type="SAM" id="Phobius"/>
    </source>
</evidence>
<gene>
    <name evidence="4" type="primary">YOP1</name>
    <name evidence="4" type="ORF">SNAT2548_LOCUS21817</name>
</gene>
<dbReference type="PANTHER" id="PTHR12300">
    <property type="entry name" value="HVA22-LIKE PROTEINS"/>
    <property type="match status" value="1"/>
</dbReference>
<comment type="caution">
    <text evidence="4">The sequence shown here is derived from an EMBL/GenBank/DDBJ whole genome shotgun (WGS) entry which is preliminary data.</text>
</comment>
<evidence type="ECO:0000313" key="5">
    <source>
        <dbReference type="Proteomes" id="UP000604046"/>
    </source>
</evidence>
<comment type="similarity">
    <text evidence="1">Belongs to the DP1 family.</text>
</comment>
<name>A0A812QRR2_9DINO</name>
<evidence type="ECO:0000256" key="2">
    <source>
        <dbReference type="SAM" id="MobiDB-lite"/>
    </source>
</evidence>